<dbReference type="Proteomes" id="UP001195483">
    <property type="component" value="Unassembled WGS sequence"/>
</dbReference>
<dbReference type="EMBL" id="JAEAOA010000935">
    <property type="protein sequence ID" value="KAK3609880.1"/>
    <property type="molecule type" value="Genomic_DNA"/>
</dbReference>
<sequence length="60" mass="6973">MHRHNYADCTVNIEIIKLFYVTYTANPDTHTTENAYATYKANTVKLIMEHQFGTYSVNDV</sequence>
<reference evidence="1" key="1">
    <citation type="journal article" date="2021" name="Genome Biol. Evol.">
        <title>A High-Quality Reference Genome for a Parasitic Bivalve with Doubly Uniparental Inheritance (Bivalvia: Unionida).</title>
        <authorList>
            <person name="Smith C.H."/>
        </authorList>
    </citation>
    <scope>NUCLEOTIDE SEQUENCE</scope>
    <source>
        <strain evidence="1">CHS0354</strain>
    </source>
</reference>
<evidence type="ECO:0000313" key="2">
    <source>
        <dbReference type="Proteomes" id="UP001195483"/>
    </source>
</evidence>
<name>A0AAE0THA0_9BIVA</name>
<accession>A0AAE0THA0</accession>
<comment type="caution">
    <text evidence="1">The sequence shown here is derived from an EMBL/GenBank/DDBJ whole genome shotgun (WGS) entry which is preliminary data.</text>
</comment>
<reference evidence="1" key="3">
    <citation type="submission" date="2023-05" db="EMBL/GenBank/DDBJ databases">
        <authorList>
            <person name="Smith C.H."/>
        </authorList>
    </citation>
    <scope>NUCLEOTIDE SEQUENCE</scope>
    <source>
        <strain evidence="1">CHS0354</strain>
        <tissue evidence="1">Mantle</tissue>
    </source>
</reference>
<organism evidence="1 2">
    <name type="scientific">Potamilus streckersoni</name>
    <dbReference type="NCBI Taxonomy" id="2493646"/>
    <lineage>
        <taxon>Eukaryota</taxon>
        <taxon>Metazoa</taxon>
        <taxon>Spiralia</taxon>
        <taxon>Lophotrochozoa</taxon>
        <taxon>Mollusca</taxon>
        <taxon>Bivalvia</taxon>
        <taxon>Autobranchia</taxon>
        <taxon>Heteroconchia</taxon>
        <taxon>Palaeoheterodonta</taxon>
        <taxon>Unionida</taxon>
        <taxon>Unionoidea</taxon>
        <taxon>Unionidae</taxon>
        <taxon>Ambleminae</taxon>
        <taxon>Lampsilini</taxon>
        <taxon>Potamilus</taxon>
    </lineage>
</organism>
<keyword evidence="2" id="KW-1185">Reference proteome</keyword>
<gene>
    <name evidence="1" type="ORF">CHS0354_015072</name>
</gene>
<evidence type="ECO:0000313" key="1">
    <source>
        <dbReference type="EMBL" id="KAK3609880.1"/>
    </source>
</evidence>
<reference evidence="1" key="2">
    <citation type="journal article" date="2021" name="Genome Biol. Evol.">
        <title>Developing a high-quality reference genome for a parasitic bivalve with doubly uniparental inheritance (Bivalvia: Unionida).</title>
        <authorList>
            <person name="Smith C.H."/>
        </authorList>
    </citation>
    <scope>NUCLEOTIDE SEQUENCE</scope>
    <source>
        <strain evidence="1">CHS0354</strain>
        <tissue evidence="1">Mantle</tissue>
    </source>
</reference>
<protein>
    <submittedName>
        <fullName evidence="1">Uncharacterized protein</fullName>
    </submittedName>
</protein>
<dbReference type="AlphaFoldDB" id="A0AAE0THA0"/>
<proteinExistence type="predicted"/>